<keyword evidence="1" id="KW-0472">Membrane</keyword>
<organism evidence="2 3">
    <name type="scientific">Aspergillus terreus (strain NIH 2624 / FGSC A1156)</name>
    <dbReference type="NCBI Taxonomy" id="341663"/>
    <lineage>
        <taxon>Eukaryota</taxon>
        <taxon>Fungi</taxon>
        <taxon>Dikarya</taxon>
        <taxon>Ascomycota</taxon>
        <taxon>Pezizomycotina</taxon>
        <taxon>Eurotiomycetes</taxon>
        <taxon>Eurotiomycetidae</taxon>
        <taxon>Eurotiales</taxon>
        <taxon>Aspergillaceae</taxon>
        <taxon>Aspergillus</taxon>
        <taxon>Aspergillus subgen. Circumdati</taxon>
    </lineage>
</organism>
<feature type="transmembrane region" description="Helical" evidence="1">
    <location>
        <begin position="157"/>
        <end position="183"/>
    </location>
</feature>
<accession>Q0C8D8</accession>
<dbReference type="OrthoDB" id="4504921at2759"/>
<dbReference type="AlphaFoldDB" id="Q0C8D8"/>
<evidence type="ECO:0000313" key="3">
    <source>
        <dbReference type="Proteomes" id="UP000007963"/>
    </source>
</evidence>
<protein>
    <submittedName>
        <fullName evidence="2">Uncharacterized protein</fullName>
    </submittedName>
</protein>
<reference evidence="3" key="1">
    <citation type="submission" date="2005-09" db="EMBL/GenBank/DDBJ databases">
        <title>Annotation of the Aspergillus terreus NIH2624 genome.</title>
        <authorList>
            <person name="Birren B.W."/>
            <person name="Lander E.S."/>
            <person name="Galagan J.E."/>
            <person name="Nusbaum C."/>
            <person name="Devon K."/>
            <person name="Henn M."/>
            <person name="Ma L.-J."/>
            <person name="Jaffe D.B."/>
            <person name="Butler J."/>
            <person name="Alvarez P."/>
            <person name="Gnerre S."/>
            <person name="Grabherr M."/>
            <person name="Kleber M."/>
            <person name="Mauceli E.W."/>
            <person name="Brockman W."/>
            <person name="Rounsley S."/>
            <person name="Young S.K."/>
            <person name="LaButti K."/>
            <person name="Pushparaj V."/>
            <person name="DeCaprio D."/>
            <person name="Crawford M."/>
            <person name="Koehrsen M."/>
            <person name="Engels R."/>
            <person name="Montgomery P."/>
            <person name="Pearson M."/>
            <person name="Howarth C."/>
            <person name="Larson L."/>
            <person name="Luoma S."/>
            <person name="White J."/>
            <person name="Alvarado L."/>
            <person name="Kodira C.D."/>
            <person name="Zeng Q."/>
            <person name="Oleary S."/>
            <person name="Yandava C."/>
            <person name="Denning D.W."/>
            <person name="Nierman W.C."/>
            <person name="Milne T."/>
            <person name="Madden K."/>
        </authorList>
    </citation>
    <scope>NUCLEOTIDE SEQUENCE [LARGE SCALE GENOMIC DNA]</scope>
    <source>
        <strain evidence="3">NIH 2624 / FGSC A1156</strain>
    </source>
</reference>
<proteinExistence type="predicted"/>
<keyword evidence="1" id="KW-1133">Transmembrane helix</keyword>
<dbReference type="Proteomes" id="UP000007963">
    <property type="component" value="Unassembled WGS sequence"/>
</dbReference>
<dbReference type="STRING" id="341663.Q0C8D8"/>
<dbReference type="GeneID" id="4319596"/>
<evidence type="ECO:0000313" key="2">
    <source>
        <dbReference type="EMBL" id="EAU29495.1"/>
    </source>
</evidence>
<dbReference type="EMBL" id="CH476609">
    <property type="protein sequence ID" value="EAU29495.1"/>
    <property type="molecule type" value="Genomic_DNA"/>
</dbReference>
<feature type="transmembrane region" description="Helical" evidence="1">
    <location>
        <begin position="39"/>
        <end position="60"/>
    </location>
</feature>
<dbReference type="HOGENOM" id="CLU_1128858_0_0_1"/>
<keyword evidence="1" id="KW-0812">Transmembrane</keyword>
<dbReference type="RefSeq" id="XP_001209348.1">
    <property type="nucleotide sequence ID" value="XM_001209348.1"/>
</dbReference>
<feature type="transmembrane region" description="Helical" evidence="1">
    <location>
        <begin position="80"/>
        <end position="103"/>
    </location>
</feature>
<dbReference type="VEuPathDB" id="FungiDB:ATEG_10046"/>
<feature type="transmembrane region" description="Helical" evidence="1">
    <location>
        <begin position="115"/>
        <end position="137"/>
    </location>
</feature>
<evidence type="ECO:0000256" key="1">
    <source>
        <dbReference type="SAM" id="Phobius"/>
    </source>
</evidence>
<sequence>MLQRRTIPDVLPSLERPSQRHGWTSDISLAQSDLQTTDAYTTVWLVCEFLTLLALIVFFIGSSMIQAPNDRTKALPVRTVFGSILSYMVARILSIAVLFLYVFNRTVSRSYAVVNMFEIIFNLLALVLLYSIFYRIVHRYLEGFAEGDAFPRVTLAHWTLLGVLSALAIANCATRIASLAVAVNQSQTAEALYQQDSRLTTARGAIFTLVSLEILAWTVFILRNTDSQGSPNKVRSVSAHALQSDN</sequence>
<feature type="transmembrane region" description="Helical" evidence="1">
    <location>
        <begin position="204"/>
        <end position="222"/>
    </location>
</feature>
<gene>
    <name evidence="2" type="ORF">ATEG_10046</name>
</gene>
<name>Q0C8D8_ASPTN</name>